<dbReference type="Gene3D" id="2.160.20.10">
    <property type="entry name" value="Single-stranded right-handed beta-helix, Pectin lyase-like"/>
    <property type="match status" value="1"/>
</dbReference>
<keyword evidence="1" id="KW-0732">Signal</keyword>
<proteinExistence type="predicted"/>
<dbReference type="RefSeq" id="WP_184245220.1">
    <property type="nucleotide sequence ID" value="NZ_JACHLR010000009.1"/>
</dbReference>
<dbReference type="EMBL" id="JACHLR010000009">
    <property type="protein sequence ID" value="MBB4859010.1"/>
    <property type="molecule type" value="Genomic_DNA"/>
</dbReference>
<dbReference type="PROSITE" id="PS51257">
    <property type="entry name" value="PROKAR_LIPOPROTEIN"/>
    <property type="match status" value="1"/>
</dbReference>
<organism evidence="2 3">
    <name type="scientific">Novosphingobium chloroacetimidivorans</name>
    <dbReference type="NCBI Taxonomy" id="1428314"/>
    <lineage>
        <taxon>Bacteria</taxon>
        <taxon>Pseudomonadati</taxon>
        <taxon>Pseudomonadota</taxon>
        <taxon>Alphaproteobacteria</taxon>
        <taxon>Sphingomonadales</taxon>
        <taxon>Sphingomonadaceae</taxon>
        <taxon>Novosphingobium</taxon>
    </lineage>
</organism>
<evidence type="ECO:0000256" key="1">
    <source>
        <dbReference type="SAM" id="SignalP"/>
    </source>
</evidence>
<dbReference type="AlphaFoldDB" id="A0A7W7NXB3"/>
<gene>
    <name evidence="2" type="ORF">HNO88_002336</name>
</gene>
<dbReference type="Proteomes" id="UP000555448">
    <property type="component" value="Unassembled WGS sequence"/>
</dbReference>
<feature type="chain" id="PRO_5031166522" description="Right handed beta helix domain-containing protein" evidence="1">
    <location>
        <begin position="19"/>
        <end position="591"/>
    </location>
</feature>
<feature type="signal peptide" evidence="1">
    <location>
        <begin position="1"/>
        <end position="18"/>
    </location>
</feature>
<keyword evidence="3" id="KW-1185">Reference proteome</keyword>
<evidence type="ECO:0000313" key="2">
    <source>
        <dbReference type="EMBL" id="MBB4859010.1"/>
    </source>
</evidence>
<evidence type="ECO:0008006" key="4">
    <source>
        <dbReference type="Google" id="ProtNLM"/>
    </source>
</evidence>
<comment type="caution">
    <text evidence="2">The sequence shown here is derived from an EMBL/GenBank/DDBJ whole genome shotgun (WGS) entry which is preliminary data.</text>
</comment>
<protein>
    <recommendedName>
        <fullName evidence="4">Right handed beta helix domain-containing protein</fullName>
    </recommendedName>
</protein>
<reference evidence="2 3" key="1">
    <citation type="submission" date="2020-08" db="EMBL/GenBank/DDBJ databases">
        <title>Functional genomics of gut bacteria from endangered species of beetles.</title>
        <authorList>
            <person name="Carlos-Shanley C."/>
        </authorList>
    </citation>
    <scope>NUCLEOTIDE SEQUENCE [LARGE SCALE GENOMIC DNA]</scope>
    <source>
        <strain evidence="2 3">S00245</strain>
    </source>
</reference>
<dbReference type="InterPro" id="IPR012334">
    <property type="entry name" value="Pectin_lyas_fold"/>
</dbReference>
<sequence>MKYGVKSKSMIMLLPLLAACSGSDGEAPVAAAPELGTAVAAQSVTQPSAAIKPLSDFDVWARRLMADRMSPIVAAAGDLSQAWVGADSRTANVVVRAPRTAGKATVAISAPAAGGDATPVFQNAIAQLKKQGGGVLKVAPGEYVFRTLNTINNSAHLLLTGLADVDIQATDANFVFQNNADGIFIQDSQRVRIFGAKMRDSRFLSGTGRMKLVNGEMRLILDQPLPDGVSIVGVGPMNEGSRTWPQTQKRSVFFPGGNQAVRIDSRTFTGPEFKVMPDGQFVSIKYTYYGNRAVYIRDSYTGTNEDIVLDGVRIGSIGGIGVLIKSRGRGFAVQNSSFAADAGRPMSTNFDGIHVISAAGDILIRGNSILHTGDDPINLRSIIHKVTALNTNSVTINNDARMVRKADELAFFNKSGEYLGRRVVTSAPVIGNSDTVTFGLAAGEPYGEAAYARDINMTPRRFAVVNNTIAETVGRGMLIQVANGLIQNNTLRNLPRTAIRLLTSFDPWLEGAGAINVRISNNTIEGGRAEQGFSFVTGIITSIGEVVSAKIPTNMHNGPLRIDGNKFIAPNTACLALYNAKDVVQQNNTCG</sequence>
<name>A0A7W7NXB3_9SPHN</name>
<dbReference type="SUPFAM" id="SSF51126">
    <property type="entry name" value="Pectin lyase-like"/>
    <property type="match status" value="1"/>
</dbReference>
<accession>A0A7W7NXB3</accession>
<evidence type="ECO:0000313" key="3">
    <source>
        <dbReference type="Proteomes" id="UP000555448"/>
    </source>
</evidence>
<dbReference type="SMART" id="SM00710">
    <property type="entry name" value="PbH1"/>
    <property type="match status" value="6"/>
</dbReference>
<dbReference type="InterPro" id="IPR006626">
    <property type="entry name" value="PbH1"/>
</dbReference>
<dbReference type="InterPro" id="IPR011050">
    <property type="entry name" value="Pectin_lyase_fold/virulence"/>
</dbReference>